<dbReference type="OrthoDB" id="8156917at2"/>
<dbReference type="Gene3D" id="3.40.109.10">
    <property type="entry name" value="NADH Oxidase"/>
    <property type="match status" value="1"/>
</dbReference>
<dbReference type="AlphaFoldDB" id="A0A0F5PWI9"/>
<dbReference type="PATRIC" id="fig|728005.3.peg.571"/>
<evidence type="ECO:0000313" key="3">
    <source>
        <dbReference type="Proteomes" id="UP000033519"/>
    </source>
</evidence>
<evidence type="ECO:0000313" key="2">
    <source>
        <dbReference type="EMBL" id="SFD22723.1"/>
    </source>
</evidence>
<dbReference type="SUPFAM" id="SSF55469">
    <property type="entry name" value="FMN-dependent nitroreductase-like"/>
    <property type="match status" value="2"/>
</dbReference>
<name>A0A0F5PWI9_9HYPH</name>
<sequence>MNRRTALLGAGGTVAIVASGAAGFALWSGASKDSWKEAIKTIRDPIEPGLTGQDAIHELVRYATLAANSHNTQAWRFELAPATITLLPDLTRATPTVDPDDHHLFASLGAAAENMVQGAPLLGLSAVPRFDADGDGRIVLALSPGAVMATPMAEAIPKRQCTRSLYDGQPIPAANLEAMAAAARNDGVDLLLLTERSAIDAVGALIIQGNTIQMGDRAYIDELKQWLRFSYAEAVSSADGLFSHTSGNPVLPGPIGRLLFDVVATAASENTKYLAQIASSSGLAIFVSTQNDRAHWIAAGRAYQRFALQTTVLGIKHAFLNQAVEVPKVRQRLAEHLGLGQRRPDLIVRFGYAEDMPSSMRRPLADVIV</sequence>
<gene>
    <name evidence="2" type="ORF">SAMN04488059_13028</name>
    <name evidence="1" type="ORF">WH91_12090</name>
</gene>
<dbReference type="GO" id="GO:0016491">
    <property type="term" value="F:oxidoreductase activity"/>
    <property type="evidence" value="ECO:0007669"/>
    <property type="project" value="InterPro"/>
</dbReference>
<protein>
    <submittedName>
        <fullName evidence="1">Tat pathway signal protein</fullName>
    </submittedName>
</protein>
<proteinExistence type="predicted"/>
<organism evidence="2 4">
    <name type="scientific">Devosia psychrophila</name>
    <dbReference type="NCBI Taxonomy" id="728005"/>
    <lineage>
        <taxon>Bacteria</taxon>
        <taxon>Pseudomonadati</taxon>
        <taxon>Pseudomonadota</taxon>
        <taxon>Alphaproteobacteria</taxon>
        <taxon>Hyphomicrobiales</taxon>
        <taxon>Devosiaceae</taxon>
        <taxon>Devosia</taxon>
    </lineage>
</organism>
<reference evidence="2 4" key="2">
    <citation type="submission" date="2016-10" db="EMBL/GenBank/DDBJ databases">
        <authorList>
            <person name="de Groot N.N."/>
        </authorList>
    </citation>
    <scope>NUCLEOTIDE SEQUENCE [LARGE SCALE GENOMIC DNA]</scope>
    <source>
        <strain evidence="2 4">CGMCC 1.10210</strain>
    </source>
</reference>
<accession>A0A0F5PWI9</accession>
<dbReference type="NCBIfam" id="NF047509">
    <property type="entry name" value="Rv3131_FMN_oxido"/>
    <property type="match status" value="1"/>
</dbReference>
<evidence type="ECO:0000313" key="4">
    <source>
        <dbReference type="Proteomes" id="UP000182258"/>
    </source>
</evidence>
<dbReference type="InterPro" id="IPR000415">
    <property type="entry name" value="Nitroreductase-like"/>
</dbReference>
<dbReference type="RefSeq" id="WP_046171266.1">
    <property type="nucleotide sequence ID" value="NZ_FOMB01000030.1"/>
</dbReference>
<dbReference type="EMBL" id="LAPV01000128">
    <property type="protein sequence ID" value="KKC32766.1"/>
    <property type="molecule type" value="Genomic_DNA"/>
</dbReference>
<reference evidence="1 3" key="1">
    <citation type="submission" date="2015-03" db="EMBL/GenBank/DDBJ databases">
        <authorList>
            <person name="Lepp D."/>
            <person name="Hassan Y.I."/>
            <person name="Li X.-Z."/>
            <person name="Zhou T."/>
        </authorList>
    </citation>
    <scope>NUCLEOTIDE SEQUENCE [LARGE SCALE GENOMIC DNA]</scope>
    <source>
        <strain evidence="1 3">Cr7-05</strain>
    </source>
</reference>
<dbReference type="Proteomes" id="UP000182258">
    <property type="component" value="Unassembled WGS sequence"/>
</dbReference>
<dbReference type="Proteomes" id="UP000033519">
    <property type="component" value="Unassembled WGS sequence"/>
</dbReference>
<keyword evidence="3" id="KW-1185">Reference proteome</keyword>
<dbReference type="EMBL" id="FOMB01000030">
    <property type="protein sequence ID" value="SFD22723.1"/>
    <property type="molecule type" value="Genomic_DNA"/>
</dbReference>
<dbReference type="STRING" id="728005.SAMN04488059_13028"/>
<evidence type="ECO:0000313" key="1">
    <source>
        <dbReference type="EMBL" id="KKC32766.1"/>
    </source>
</evidence>